<reference evidence="2" key="1">
    <citation type="journal article" date="2019" name="Int. J. Syst. Evol. Microbiol.">
        <title>The Global Catalogue of Microorganisms (GCM) 10K type strain sequencing project: providing services to taxonomists for standard genome sequencing and annotation.</title>
        <authorList>
            <consortium name="The Broad Institute Genomics Platform"/>
            <consortium name="The Broad Institute Genome Sequencing Center for Infectious Disease"/>
            <person name="Wu L."/>
            <person name="Ma J."/>
        </authorList>
    </citation>
    <scope>NUCLEOTIDE SEQUENCE [LARGE SCALE GENOMIC DNA]</scope>
    <source>
        <strain evidence="2">JCM 12763</strain>
    </source>
</reference>
<evidence type="ECO:0000313" key="2">
    <source>
        <dbReference type="Proteomes" id="UP001596242"/>
    </source>
</evidence>
<gene>
    <name evidence="1" type="ORF">ACFP50_03035</name>
</gene>
<dbReference type="CDD" id="cd07812">
    <property type="entry name" value="SRPBCC"/>
    <property type="match status" value="1"/>
</dbReference>
<accession>A0ABW1LUE6</accession>
<evidence type="ECO:0000313" key="1">
    <source>
        <dbReference type="EMBL" id="MFC6054472.1"/>
    </source>
</evidence>
<dbReference type="InterPro" id="IPR023393">
    <property type="entry name" value="START-like_dom_sf"/>
</dbReference>
<dbReference type="RefSeq" id="WP_386393567.1">
    <property type="nucleotide sequence ID" value="NZ_JBHSPT010000008.1"/>
</dbReference>
<dbReference type="InterPro" id="IPR019587">
    <property type="entry name" value="Polyketide_cyclase/dehydratase"/>
</dbReference>
<dbReference type="EMBL" id="JBHSPT010000008">
    <property type="protein sequence ID" value="MFC6054472.1"/>
    <property type="molecule type" value="Genomic_DNA"/>
</dbReference>
<dbReference type="Proteomes" id="UP001596242">
    <property type="component" value="Unassembled WGS sequence"/>
</dbReference>
<protein>
    <submittedName>
        <fullName evidence="1">SRPBCC family protein</fullName>
    </submittedName>
</protein>
<name>A0ABW1LUE6_9ACTN</name>
<organism evidence="1 2">
    <name type="scientific">Streptomyces pratens</name>
    <dbReference type="NCBI Taxonomy" id="887456"/>
    <lineage>
        <taxon>Bacteria</taxon>
        <taxon>Bacillati</taxon>
        <taxon>Actinomycetota</taxon>
        <taxon>Actinomycetes</taxon>
        <taxon>Kitasatosporales</taxon>
        <taxon>Streptomycetaceae</taxon>
        <taxon>Streptomyces</taxon>
    </lineage>
</organism>
<proteinExistence type="predicted"/>
<keyword evidence="2" id="KW-1185">Reference proteome</keyword>
<dbReference type="Pfam" id="PF10604">
    <property type="entry name" value="Polyketide_cyc2"/>
    <property type="match status" value="1"/>
</dbReference>
<sequence length="168" mass="18695">MARNRCLILSSPSEVWSLLSDGHRYGEWVTGTQQVLAVDPHWPDVGARLEVRVGAGPLTLDDTCVVRISEPPHRLELDAKADPFGAARIAMKLTPWGEHTLFTLDWHPLRGPGTRMHGLPVDYFVGVRNGMMLTKLARIAVREHAVSVRDTSRTPETMGGSKPLGWRR</sequence>
<dbReference type="SUPFAM" id="SSF55961">
    <property type="entry name" value="Bet v1-like"/>
    <property type="match status" value="1"/>
</dbReference>
<dbReference type="Gene3D" id="3.30.530.20">
    <property type="match status" value="1"/>
</dbReference>
<comment type="caution">
    <text evidence="1">The sequence shown here is derived from an EMBL/GenBank/DDBJ whole genome shotgun (WGS) entry which is preliminary data.</text>
</comment>